<accession>A0AAV2SKW8</accession>
<dbReference type="EMBL" id="CAXKWB010081885">
    <property type="protein sequence ID" value="CAL4206314.1"/>
    <property type="molecule type" value="Genomic_DNA"/>
</dbReference>
<proteinExistence type="predicted"/>
<keyword evidence="1" id="KW-0472">Membrane</keyword>
<organism evidence="2 3">
    <name type="scientific">Meganyctiphanes norvegica</name>
    <name type="common">Northern krill</name>
    <name type="synonym">Thysanopoda norvegica</name>
    <dbReference type="NCBI Taxonomy" id="48144"/>
    <lineage>
        <taxon>Eukaryota</taxon>
        <taxon>Metazoa</taxon>
        <taxon>Ecdysozoa</taxon>
        <taxon>Arthropoda</taxon>
        <taxon>Crustacea</taxon>
        <taxon>Multicrustacea</taxon>
        <taxon>Malacostraca</taxon>
        <taxon>Eumalacostraca</taxon>
        <taxon>Eucarida</taxon>
        <taxon>Euphausiacea</taxon>
        <taxon>Euphausiidae</taxon>
        <taxon>Meganyctiphanes</taxon>
    </lineage>
</organism>
<keyword evidence="1" id="KW-0812">Transmembrane</keyword>
<sequence>AVIKMHIQKLFVIIAFNETLLAKAPAVIAYLPLVGKYLEKPFKSFLEKMKLKFHRKGNEEKVAGGGNILSWVFEKFIICMITYFLMSIVNSFAQNYHKRIHKTEREKKIAQD</sequence>
<keyword evidence="1" id="KW-1133">Transmembrane helix</keyword>
<name>A0AAV2SKW8_MEGNR</name>
<gene>
    <name evidence="2" type="ORF">MNOR_LOCUS38002</name>
</gene>
<evidence type="ECO:0000313" key="2">
    <source>
        <dbReference type="EMBL" id="CAL4206314.1"/>
    </source>
</evidence>
<feature type="transmembrane region" description="Helical" evidence="1">
    <location>
        <begin position="12"/>
        <end position="33"/>
    </location>
</feature>
<evidence type="ECO:0000313" key="3">
    <source>
        <dbReference type="Proteomes" id="UP001497623"/>
    </source>
</evidence>
<feature type="transmembrane region" description="Helical" evidence="1">
    <location>
        <begin position="68"/>
        <end position="93"/>
    </location>
</feature>
<dbReference type="Proteomes" id="UP001497623">
    <property type="component" value="Unassembled WGS sequence"/>
</dbReference>
<dbReference type="AlphaFoldDB" id="A0AAV2SKW8"/>
<protein>
    <recommendedName>
        <fullName evidence="4">Vacuole membrane protein 1</fullName>
    </recommendedName>
</protein>
<feature type="non-terminal residue" evidence="2">
    <location>
        <position position="1"/>
    </location>
</feature>
<comment type="caution">
    <text evidence="2">The sequence shown here is derived from an EMBL/GenBank/DDBJ whole genome shotgun (WGS) entry which is preliminary data.</text>
</comment>
<reference evidence="2 3" key="1">
    <citation type="submission" date="2024-05" db="EMBL/GenBank/DDBJ databases">
        <authorList>
            <person name="Wallberg A."/>
        </authorList>
    </citation>
    <scope>NUCLEOTIDE SEQUENCE [LARGE SCALE GENOMIC DNA]</scope>
</reference>
<keyword evidence="3" id="KW-1185">Reference proteome</keyword>
<evidence type="ECO:0008006" key="4">
    <source>
        <dbReference type="Google" id="ProtNLM"/>
    </source>
</evidence>
<evidence type="ECO:0000256" key="1">
    <source>
        <dbReference type="SAM" id="Phobius"/>
    </source>
</evidence>